<dbReference type="SUPFAM" id="SSF52540">
    <property type="entry name" value="P-loop containing nucleoside triphosphate hydrolases"/>
    <property type="match status" value="1"/>
</dbReference>
<keyword evidence="3" id="KW-0547">Nucleotide-binding</keyword>
<dbReference type="PANTHER" id="PTHR43335">
    <property type="entry name" value="ABC TRANSPORTER, ATP-BINDING PROTEIN"/>
    <property type="match status" value="1"/>
</dbReference>
<dbReference type="Pfam" id="PF00005">
    <property type="entry name" value="ABC_tran"/>
    <property type="match status" value="1"/>
</dbReference>
<dbReference type="GO" id="GO:0005524">
    <property type="term" value="F:ATP binding"/>
    <property type="evidence" value="ECO:0007669"/>
    <property type="project" value="UniProtKB-KW"/>
</dbReference>
<evidence type="ECO:0000256" key="3">
    <source>
        <dbReference type="ARBA" id="ARBA00022741"/>
    </source>
</evidence>
<dbReference type="InterPro" id="IPR003439">
    <property type="entry name" value="ABC_transporter-like_ATP-bd"/>
</dbReference>
<organism evidence="6 7">
    <name type="scientific">Methanochimaera problematica</name>
    <dbReference type="NCBI Taxonomy" id="2609417"/>
    <lineage>
        <taxon>Archaea</taxon>
        <taxon>Methanobacteriati</taxon>
        <taxon>Methanobacteriota</taxon>
        <taxon>Stenosarchaea group</taxon>
        <taxon>Methanomicrobia</taxon>
        <taxon>Methanomicrobiales</taxon>
        <taxon>Methanomicrobiaceae</taxon>
        <taxon>Methanochimaera</taxon>
    </lineage>
</organism>
<dbReference type="Gene3D" id="3.40.50.300">
    <property type="entry name" value="P-loop containing nucleotide triphosphate hydrolases"/>
    <property type="match status" value="1"/>
</dbReference>
<gene>
    <name evidence="6" type="ORF">F1737_07820</name>
</gene>
<keyword evidence="7" id="KW-1185">Reference proteome</keyword>
<dbReference type="InterPro" id="IPR003593">
    <property type="entry name" value="AAA+_ATPase"/>
</dbReference>
<evidence type="ECO:0000259" key="5">
    <source>
        <dbReference type="PROSITE" id="PS50893"/>
    </source>
</evidence>
<evidence type="ECO:0000313" key="6">
    <source>
        <dbReference type="EMBL" id="WOF16607.1"/>
    </source>
</evidence>
<dbReference type="RefSeq" id="WP_317136030.1">
    <property type="nucleotide sequence ID" value="NZ_CP043875.1"/>
</dbReference>
<proteinExistence type="inferred from homology"/>
<dbReference type="SMART" id="SM00382">
    <property type="entry name" value="AAA"/>
    <property type="match status" value="1"/>
</dbReference>
<dbReference type="PROSITE" id="PS50893">
    <property type="entry name" value="ABC_TRANSPORTER_2"/>
    <property type="match status" value="1"/>
</dbReference>
<feature type="domain" description="ABC transporter" evidence="5">
    <location>
        <begin position="5"/>
        <end position="233"/>
    </location>
</feature>
<dbReference type="KEGG" id="mefw:F1737_07820"/>
<evidence type="ECO:0000256" key="1">
    <source>
        <dbReference type="ARBA" id="ARBA00005417"/>
    </source>
</evidence>
<keyword evidence="2" id="KW-0813">Transport</keyword>
<protein>
    <submittedName>
        <fullName evidence="6">ABC transporter ATP-binding protein</fullName>
    </submittedName>
</protein>
<dbReference type="InterPro" id="IPR027417">
    <property type="entry name" value="P-loop_NTPase"/>
</dbReference>
<dbReference type="EMBL" id="CP043875">
    <property type="protein sequence ID" value="WOF16607.1"/>
    <property type="molecule type" value="Genomic_DNA"/>
</dbReference>
<dbReference type="AlphaFoldDB" id="A0AA97FDM3"/>
<dbReference type="GeneID" id="85230067"/>
<sequence length="309" mass="34047">MEKVVSVTDLKKTFDKKPVISGITFDVFRGEIFGFLGPNGAGKTTSMRIILGLLKADSGSALVFENSLETSDKTRARVGVLFENNGLFDKLSAYENLKYYAELYGIPDVEERIVELLEFTDLKSRKDTLVGTFSTGMKRKLGIARAILHRPEVLFLDEPTSTLDPEAQKMVRDLILHLSEDESMTVFLSSHNLDEVQKICSRVAILHGGRIKALDSVENLRKNSGVTNLNITLSDSLQSEQARFVVSTMQDVSDFKKTGHGFSIALSGKSASGVISGLCSAGINIEEVVKGKRSLEDIYIEVMKEEAEL</sequence>
<keyword evidence="4 6" id="KW-0067">ATP-binding</keyword>
<reference evidence="6 7" key="1">
    <citation type="submission" date="2019-09" db="EMBL/GenBank/DDBJ databases">
        <title>The complete genome of Methanoplanus sp. FWC-SCC4.</title>
        <authorList>
            <person name="Chen S.-C."/>
            <person name="Zhou Y.-Z."/>
            <person name="Lai M.-C."/>
        </authorList>
    </citation>
    <scope>NUCLEOTIDE SEQUENCE [LARGE SCALE GENOMIC DNA]</scope>
    <source>
        <strain evidence="6 7">FWC-SCC4</strain>
    </source>
</reference>
<evidence type="ECO:0000256" key="4">
    <source>
        <dbReference type="ARBA" id="ARBA00022840"/>
    </source>
</evidence>
<comment type="similarity">
    <text evidence="1">Belongs to the ABC transporter superfamily.</text>
</comment>
<dbReference type="GO" id="GO:0016887">
    <property type="term" value="F:ATP hydrolysis activity"/>
    <property type="evidence" value="ECO:0007669"/>
    <property type="project" value="InterPro"/>
</dbReference>
<dbReference type="Proteomes" id="UP001301797">
    <property type="component" value="Chromosome"/>
</dbReference>
<evidence type="ECO:0000256" key="2">
    <source>
        <dbReference type="ARBA" id="ARBA00022448"/>
    </source>
</evidence>
<evidence type="ECO:0000313" key="7">
    <source>
        <dbReference type="Proteomes" id="UP001301797"/>
    </source>
</evidence>
<accession>A0AA97FDM3</accession>
<dbReference type="PANTHER" id="PTHR43335:SF4">
    <property type="entry name" value="ABC TRANSPORTER, ATP-BINDING PROTEIN"/>
    <property type="match status" value="1"/>
</dbReference>
<name>A0AA97FDM3_9EURY</name>